<dbReference type="SUPFAM" id="SSF53448">
    <property type="entry name" value="Nucleotide-diphospho-sugar transferases"/>
    <property type="match status" value="1"/>
</dbReference>
<dbReference type="InterPro" id="IPR001173">
    <property type="entry name" value="Glyco_trans_2-like"/>
</dbReference>
<name>A0A4Q4Z7P3_9ACTN</name>
<proteinExistence type="predicted"/>
<reference evidence="2 3" key="1">
    <citation type="submission" date="2019-01" db="EMBL/GenBank/DDBJ databases">
        <title>Nocardioides guangzhouensis sp. nov., an actinobacterium isolated from soil.</title>
        <authorList>
            <person name="Fu Y."/>
            <person name="Cai Y."/>
            <person name="Lin Z."/>
            <person name="Chen P."/>
        </authorList>
    </citation>
    <scope>NUCLEOTIDE SEQUENCE [LARGE SCALE GENOMIC DNA]</scope>
    <source>
        <strain evidence="2 3">130</strain>
    </source>
</reference>
<protein>
    <submittedName>
        <fullName evidence="2">Glycosyltransferase</fullName>
    </submittedName>
</protein>
<comment type="caution">
    <text evidence="2">The sequence shown here is derived from an EMBL/GenBank/DDBJ whole genome shotgun (WGS) entry which is preliminary data.</text>
</comment>
<dbReference type="InterPro" id="IPR029044">
    <property type="entry name" value="Nucleotide-diphossugar_trans"/>
</dbReference>
<evidence type="ECO:0000313" key="3">
    <source>
        <dbReference type="Proteomes" id="UP000295198"/>
    </source>
</evidence>
<keyword evidence="2" id="KW-0808">Transferase</keyword>
<dbReference type="InterPro" id="IPR050834">
    <property type="entry name" value="Glycosyltransf_2"/>
</dbReference>
<dbReference type="Proteomes" id="UP000295198">
    <property type="component" value="Unassembled WGS sequence"/>
</dbReference>
<dbReference type="GO" id="GO:0016740">
    <property type="term" value="F:transferase activity"/>
    <property type="evidence" value="ECO:0007669"/>
    <property type="project" value="UniProtKB-KW"/>
</dbReference>
<gene>
    <name evidence="2" type="ORF">EKO23_17500</name>
</gene>
<evidence type="ECO:0000313" key="2">
    <source>
        <dbReference type="EMBL" id="RYP83877.1"/>
    </source>
</evidence>
<evidence type="ECO:0000259" key="1">
    <source>
        <dbReference type="Pfam" id="PF00535"/>
    </source>
</evidence>
<organism evidence="2 3">
    <name type="scientific">Nocardioides guangzhouensis</name>
    <dbReference type="NCBI Taxonomy" id="2497878"/>
    <lineage>
        <taxon>Bacteria</taxon>
        <taxon>Bacillati</taxon>
        <taxon>Actinomycetota</taxon>
        <taxon>Actinomycetes</taxon>
        <taxon>Propionibacteriales</taxon>
        <taxon>Nocardioidaceae</taxon>
        <taxon>Nocardioides</taxon>
    </lineage>
</organism>
<feature type="domain" description="Glycosyltransferase 2-like" evidence="1">
    <location>
        <begin position="41"/>
        <end position="158"/>
    </location>
</feature>
<sequence>MRWRRESRKPCVFRQPAIRANDWTTLDVPRLGGWEPSLSVSVVVPAHQPRHLALVLAGLAAQSYPTELLEVVVVDDGSVPPIELPEIRPARTRVVRPREGWGPAVARQVGAEASDGAVLHWLDADMVPHRHQVEAQLRWHHAVDYAVVLGHKVFVDGDAFSGVEPVVLRDTVLAGSAPEDLARGGVVLPHTWIEAIMEATDSLAAAGPRAMRVHVGASGSVGRDLFRESGGFPTDLITGEDIVLGYRLREVGGVFIPDAEARSVHVGASAVMRVEADVNRYNKPFITDLVPEFRGYRSAVPRTYAVPYLEVVLDVTDVAYETARLAADAVLASTVPDLVVALVGPWDELSDERRSVLDEALLDLRLLRAAYTSDSRVALVDNPSERSRASFRLSLPGLDEVPSGRSLETLLFTMDDEHLGLVVVDLSKGGRARLERTGAVARARRLVDAQPDPADLEAALEAVYPTRSYDAATAGFVPLAEARQPKRVRGLKPWRTKA</sequence>
<dbReference type="EMBL" id="SDKM01000028">
    <property type="protein sequence ID" value="RYP83877.1"/>
    <property type="molecule type" value="Genomic_DNA"/>
</dbReference>
<keyword evidence="3" id="KW-1185">Reference proteome</keyword>
<accession>A0A4Q4Z7P3</accession>
<dbReference type="AlphaFoldDB" id="A0A4Q4Z7P3"/>
<dbReference type="OrthoDB" id="4120491at2"/>
<dbReference type="PANTHER" id="PTHR43685:SF3">
    <property type="entry name" value="SLR2126 PROTEIN"/>
    <property type="match status" value="1"/>
</dbReference>
<dbReference type="PANTHER" id="PTHR43685">
    <property type="entry name" value="GLYCOSYLTRANSFERASE"/>
    <property type="match status" value="1"/>
</dbReference>
<dbReference type="Gene3D" id="3.90.550.10">
    <property type="entry name" value="Spore Coat Polysaccharide Biosynthesis Protein SpsA, Chain A"/>
    <property type="match status" value="1"/>
</dbReference>
<dbReference type="Pfam" id="PF00535">
    <property type="entry name" value="Glycos_transf_2"/>
    <property type="match status" value="1"/>
</dbReference>